<organism evidence="2">
    <name type="scientific">Salmonella enterica</name>
    <name type="common">Salmonella choleraesuis</name>
    <dbReference type="NCBI Taxonomy" id="28901"/>
    <lineage>
        <taxon>Bacteria</taxon>
        <taxon>Pseudomonadati</taxon>
        <taxon>Pseudomonadota</taxon>
        <taxon>Gammaproteobacteria</taxon>
        <taxon>Enterobacterales</taxon>
        <taxon>Enterobacteriaceae</taxon>
        <taxon>Salmonella</taxon>
    </lineage>
</organism>
<feature type="domain" description="ILEI/PANDER" evidence="1">
    <location>
        <begin position="71"/>
        <end position="155"/>
    </location>
</feature>
<dbReference type="EMBL" id="DAAUKO010000010">
    <property type="protein sequence ID" value="HAF1614888.1"/>
    <property type="molecule type" value="Genomic_DNA"/>
</dbReference>
<name>A0A742ZJN2_SALER</name>
<dbReference type="AlphaFoldDB" id="A0A742ZJN2"/>
<comment type="caution">
    <text evidence="2">The sequence shown here is derived from an EMBL/GenBank/DDBJ whole genome shotgun (WGS) entry which is preliminary data.</text>
</comment>
<reference evidence="2" key="2">
    <citation type="submission" date="2020-02" db="EMBL/GenBank/DDBJ databases">
        <authorList>
            <consortium name="NCBI Pathogen Detection Project"/>
        </authorList>
    </citation>
    <scope>NUCLEOTIDE SEQUENCE</scope>
    <source>
        <strain evidence="2">MA.03-3818</strain>
    </source>
</reference>
<accession>A0A742ZJN2</accession>
<dbReference type="Pfam" id="PF15711">
    <property type="entry name" value="ILEI"/>
    <property type="match status" value="1"/>
</dbReference>
<dbReference type="InterPro" id="IPR039477">
    <property type="entry name" value="ILEI/PANDER_dom"/>
</dbReference>
<protein>
    <recommendedName>
        <fullName evidence="1">ILEI/PANDER domain-containing protein</fullName>
    </recommendedName>
</protein>
<sequence length="184" mass="19606">MAMAIYKGVNPPRQVAGLYAKGMIILGGKADVHTVFNVRATGYKEGTASLSDEAGKVLFTGLRSWNLVTFVTNSDNTVTATRRSYDVYTSAAAGATMSADIRSIPDGNDVCVFTYDEPYTNKASVIDALLTLGASRPPLNAIPFRGSYILIGRKGMNAGQGKEFQVNTGGVTTRIEFINGVIQP</sequence>
<evidence type="ECO:0000313" key="2">
    <source>
        <dbReference type="EMBL" id="HAF1614888.1"/>
    </source>
</evidence>
<proteinExistence type="predicted"/>
<reference evidence="2" key="1">
    <citation type="journal article" date="2018" name="Genome Biol.">
        <title>SKESA: strategic k-mer extension for scrupulous assemblies.</title>
        <authorList>
            <person name="Souvorov A."/>
            <person name="Agarwala R."/>
            <person name="Lipman D.J."/>
        </authorList>
    </citation>
    <scope>NUCLEOTIDE SEQUENCE</scope>
    <source>
        <strain evidence="2">MA.03-3818</strain>
    </source>
</reference>
<evidence type="ECO:0000259" key="1">
    <source>
        <dbReference type="Pfam" id="PF15711"/>
    </source>
</evidence>
<gene>
    <name evidence="2" type="ORF">G9B49_003881</name>
</gene>